<evidence type="ECO:0000313" key="1">
    <source>
        <dbReference type="EMBL" id="SVD51193.1"/>
    </source>
</evidence>
<feature type="non-terminal residue" evidence="1">
    <location>
        <position position="38"/>
    </location>
</feature>
<dbReference type="AlphaFoldDB" id="A0A382VXH2"/>
<organism evidence="1">
    <name type="scientific">marine metagenome</name>
    <dbReference type="NCBI Taxonomy" id="408172"/>
    <lineage>
        <taxon>unclassified sequences</taxon>
        <taxon>metagenomes</taxon>
        <taxon>ecological metagenomes</taxon>
    </lineage>
</organism>
<sequence>MLPLKVHKIFFLKKFITICPNSFETHPSHFNEKPGATK</sequence>
<name>A0A382VXH2_9ZZZZ</name>
<dbReference type="EMBL" id="UINC01155378">
    <property type="protein sequence ID" value="SVD51193.1"/>
    <property type="molecule type" value="Genomic_DNA"/>
</dbReference>
<proteinExistence type="predicted"/>
<gene>
    <name evidence="1" type="ORF">METZ01_LOCUS404047</name>
</gene>
<protein>
    <submittedName>
        <fullName evidence="1">Uncharacterized protein</fullName>
    </submittedName>
</protein>
<reference evidence="1" key="1">
    <citation type="submission" date="2018-05" db="EMBL/GenBank/DDBJ databases">
        <authorList>
            <person name="Lanie J.A."/>
            <person name="Ng W.-L."/>
            <person name="Kazmierczak K.M."/>
            <person name="Andrzejewski T.M."/>
            <person name="Davidsen T.M."/>
            <person name="Wayne K.J."/>
            <person name="Tettelin H."/>
            <person name="Glass J.I."/>
            <person name="Rusch D."/>
            <person name="Podicherti R."/>
            <person name="Tsui H.-C.T."/>
            <person name="Winkler M.E."/>
        </authorList>
    </citation>
    <scope>NUCLEOTIDE SEQUENCE</scope>
</reference>
<accession>A0A382VXH2</accession>